<gene>
    <name evidence="10" type="ORF">MNOR_LOCUS17784</name>
</gene>
<proteinExistence type="inferred from homology"/>
<evidence type="ECO:0000259" key="8">
    <source>
        <dbReference type="Pfam" id="PF06886"/>
    </source>
</evidence>
<organism evidence="10 11">
    <name type="scientific">Meganyctiphanes norvegica</name>
    <name type="common">Northern krill</name>
    <name type="synonym">Thysanopoda norvegica</name>
    <dbReference type="NCBI Taxonomy" id="48144"/>
    <lineage>
        <taxon>Eukaryota</taxon>
        <taxon>Metazoa</taxon>
        <taxon>Ecdysozoa</taxon>
        <taxon>Arthropoda</taxon>
        <taxon>Crustacea</taxon>
        <taxon>Multicrustacea</taxon>
        <taxon>Malacostraca</taxon>
        <taxon>Eumalacostraca</taxon>
        <taxon>Eucarida</taxon>
        <taxon>Euphausiacea</taxon>
        <taxon>Euphausiidae</taxon>
        <taxon>Meganyctiphanes</taxon>
    </lineage>
</organism>
<feature type="compositionally biased region" description="Basic and acidic residues" evidence="7">
    <location>
        <begin position="243"/>
        <end position="256"/>
    </location>
</feature>
<accession>A0AAV2QVZ8</accession>
<dbReference type="InterPro" id="IPR009675">
    <property type="entry name" value="TPX2_fam"/>
</dbReference>
<evidence type="ECO:0000256" key="6">
    <source>
        <dbReference type="ARBA" id="ARBA00023242"/>
    </source>
</evidence>
<comment type="similarity">
    <text evidence="3">Belongs to the TPX2 family.</text>
</comment>
<dbReference type="Pfam" id="PF06886">
    <property type="entry name" value="TPX2"/>
    <property type="match status" value="1"/>
</dbReference>
<feature type="region of interest" description="Disordered" evidence="7">
    <location>
        <begin position="148"/>
        <end position="180"/>
    </location>
</feature>
<dbReference type="GO" id="GO:0005874">
    <property type="term" value="C:microtubule"/>
    <property type="evidence" value="ECO:0007669"/>
    <property type="project" value="InterPro"/>
</dbReference>
<sequence>MSEYRDDAWEFDAPMHVFDFTKPDEPDDSYFDAPSEGRKSSCSRTLETPPFKTSNTSQVAIETNSPSEMERNSDVESTDTKVNTPVTPNAPETEEKLTTPNVEARPPIRVTPKRKFSADDEIIDGAPTRESPRLRAIAKAVRRSNADLRMSVEQFRHRRDSHGGKSGNNSLPEPNLSKVTKQKLQKPMIHKATGSGPLSQGDLNDLKSIAVIRGKIAQNRTTKTNPTRPTVTKTKEFNFATDNRVKRTQSDSDTSKNNEMSFSKSLRSTGTPPKSGQPSRTVVQPFNLTEARKRKQSDELGNFVSMAELNMKYFTRTPTRFRAAKHGSVESLNSDKGSKRPDGGVTIPHTPQLSTRTRSRQTHVLTSEEREQLEFEEAKKKSFKAKPLNKKVFEAPENLRVMEKKAATVPEPFNITDAKKMPNANALLRDFGGSTSSLASIPHGGIDAYWTNRTTKPTPFSFHSRDQITQKKKEATIKKVLEEEKKQAEFHANPMPVFEGKGPLGVPPKASPRATKPKPFNLQIDARGAVKKQMWQKEIEDQEREEREKRNFHARTESAVHKPAFIPEKSNKPLTDISGFTLNTDKRAEERKEYDQYLKQREAEMLAAKKSQDEQKLADELAVADKQRKAAVHKARPMPQYKELKIKPSETKPTVAIAPNFATDTRIRVRHGSSGDTSCDSNSTFAS</sequence>
<evidence type="ECO:0000313" key="11">
    <source>
        <dbReference type="Proteomes" id="UP001497623"/>
    </source>
</evidence>
<protein>
    <recommendedName>
        <fullName evidence="12">TPX2 C-terminal domain-containing protein</fullName>
    </recommendedName>
</protein>
<feature type="compositionally biased region" description="Low complexity" evidence="7">
    <location>
        <begin position="219"/>
        <end position="232"/>
    </location>
</feature>
<evidence type="ECO:0000256" key="4">
    <source>
        <dbReference type="ARBA" id="ARBA00022490"/>
    </source>
</evidence>
<evidence type="ECO:0000256" key="1">
    <source>
        <dbReference type="ARBA" id="ARBA00004123"/>
    </source>
</evidence>
<dbReference type="EMBL" id="CAXKWB010012394">
    <property type="protein sequence ID" value="CAL4104480.1"/>
    <property type="molecule type" value="Genomic_DNA"/>
</dbReference>
<dbReference type="Pfam" id="PF12214">
    <property type="entry name" value="TPX2_importin"/>
    <property type="match status" value="1"/>
</dbReference>
<keyword evidence="11" id="KW-1185">Reference proteome</keyword>
<feature type="compositionally biased region" description="Polar residues" evidence="7">
    <location>
        <begin position="674"/>
        <end position="687"/>
    </location>
</feature>
<feature type="region of interest" description="Disordered" evidence="7">
    <location>
        <begin position="668"/>
        <end position="687"/>
    </location>
</feature>
<dbReference type="PANTHER" id="PTHR14326:SF44">
    <property type="entry name" value="TARGETING PROTEIN FOR XKLP2"/>
    <property type="match status" value="1"/>
</dbReference>
<dbReference type="InterPro" id="IPR027329">
    <property type="entry name" value="TPX2_C"/>
</dbReference>
<evidence type="ECO:0000256" key="5">
    <source>
        <dbReference type="ARBA" id="ARBA00023212"/>
    </source>
</evidence>
<evidence type="ECO:0000259" key="9">
    <source>
        <dbReference type="Pfam" id="PF12214"/>
    </source>
</evidence>
<feature type="region of interest" description="Disordered" evidence="7">
    <location>
        <begin position="1"/>
        <end position="136"/>
    </location>
</feature>
<feature type="region of interest" description="Disordered" evidence="7">
    <location>
        <begin position="217"/>
        <end position="296"/>
    </location>
</feature>
<feature type="domain" description="TPX2 C-terminal" evidence="8">
    <location>
        <begin position="580"/>
        <end position="653"/>
    </location>
</feature>
<dbReference type="AlphaFoldDB" id="A0AAV2QVZ8"/>
<comment type="subcellular location">
    <subcellularLocation>
        <location evidence="2">Cytoplasm</location>
        <location evidence="2">Cytoskeleton</location>
        <location evidence="2">Spindle</location>
    </subcellularLocation>
    <subcellularLocation>
        <location evidence="1">Nucleus</location>
    </subcellularLocation>
</comment>
<keyword evidence="5" id="KW-0206">Cytoskeleton</keyword>
<dbReference type="GO" id="GO:0005819">
    <property type="term" value="C:spindle"/>
    <property type="evidence" value="ECO:0007669"/>
    <property type="project" value="UniProtKB-SubCell"/>
</dbReference>
<dbReference type="GO" id="GO:0005634">
    <property type="term" value="C:nucleus"/>
    <property type="evidence" value="ECO:0007669"/>
    <property type="project" value="UniProtKB-SubCell"/>
</dbReference>
<feature type="domain" description="TPX2 central" evidence="9">
    <location>
        <begin position="345"/>
        <end position="414"/>
    </location>
</feature>
<comment type="caution">
    <text evidence="10">The sequence shown here is derived from an EMBL/GenBank/DDBJ whole genome shotgun (WGS) entry which is preliminary data.</text>
</comment>
<keyword evidence="6" id="KW-0539">Nucleus</keyword>
<keyword evidence="4" id="KW-0963">Cytoplasm</keyword>
<dbReference type="GO" id="GO:0060236">
    <property type="term" value="P:regulation of mitotic spindle organization"/>
    <property type="evidence" value="ECO:0007669"/>
    <property type="project" value="InterPro"/>
</dbReference>
<evidence type="ECO:0008006" key="12">
    <source>
        <dbReference type="Google" id="ProtNLM"/>
    </source>
</evidence>
<evidence type="ECO:0000256" key="7">
    <source>
        <dbReference type="SAM" id="MobiDB-lite"/>
    </source>
</evidence>
<feature type="region of interest" description="Disordered" evidence="7">
    <location>
        <begin position="325"/>
        <end position="371"/>
    </location>
</feature>
<dbReference type="InterPro" id="IPR027330">
    <property type="entry name" value="TPX2_central_dom"/>
</dbReference>
<dbReference type="Proteomes" id="UP001497623">
    <property type="component" value="Unassembled WGS sequence"/>
</dbReference>
<feature type="compositionally biased region" description="Basic and acidic residues" evidence="7">
    <location>
        <begin position="535"/>
        <end position="560"/>
    </location>
</feature>
<reference evidence="10 11" key="1">
    <citation type="submission" date="2024-05" db="EMBL/GenBank/DDBJ databases">
        <authorList>
            <person name="Wallberg A."/>
        </authorList>
    </citation>
    <scope>NUCLEOTIDE SEQUENCE [LARGE SCALE GENOMIC DNA]</scope>
</reference>
<feature type="compositionally biased region" description="Polar residues" evidence="7">
    <location>
        <begin position="40"/>
        <end position="67"/>
    </location>
</feature>
<feature type="region of interest" description="Disordered" evidence="7">
    <location>
        <begin position="533"/>
        <end position="579"/>
    </location>
</feature>
<name>A0AAV2QVZ8_MEGNR</name>
<feature type="compositionally biased region" description="Polar residues" evidence="7">
    <location>
        <begin position="257"/>
        <end position="287"/>
    </location>
</feature>
<dbReference type="PANTHER" id="PTHR14326">
    <property type="entry name" value="TARGETING PROTEIN FOR XKLP2"/>
    <property type="match status" value="1"/>
</dbReference>
<evidence type="ECO:0000256" key="2">
    <source>
        <dbReference type="ARBA" id="ARBA00004186"/>
    </source>
</evidence>
<evidence type="ECO:0000313" key="10">
    <source>
        <dbReference type="EMBL" id="CAL4104480.1"/>
    </source>
</evidence>
<evidence type="ECO:0000256" key="3">
    <source>
        <dbReference type="ARBA" id="ARBA00005885"/>
    </source>
</evidence>